<dbReference type="EMBL" id="OY731401">
    <property type="protein sequence ID" value="CAJ1949012.1"/>
    <property type="molecule type" value="Genomic_DNA"/>
</dbReference>
<evidence type="ECO:0000313" key="2">
    <source>
        <dbReference type="EMBL" id="CAJ1949012.1"/>
    </source>
</evidence>
<feature type="non-terminal residue" evidence="2">
    <location>
        <position position="1"/>
    </location>
</feature>
<dbReference type="Gramene" id="rna-AYBTSS11_LOCUS13506">
    <property type="protein sequence ID" value="CAJ1949012.1"/>
    <property type="gene ID" value="gene-AYBTSS11_LOCUS13506"/>
</dbReference>
<sequence>QLCLSHGLINSSYSLDKWLIESICIMILHIKCRSIVRPPTGSMKCSRAGTGQNSAPSRALAADRLLESIPTKRGVTPGQLGLFLKLREDSAAIPVFSNAIHAIESDHNNRFHSNRRKSPPSSPSSLVVDSDSE</sequence>
<gene>
    <name evidence="2" type="ORF">AYBTSS11_LOCUS13506</name>
</gene>
<dbReference type="AlphaFoldDB" id="A0AA86SA23"/>
<proteinExistence type="predicted"/>
<feature type="region of interest" description="Disordered" evidence="1">
    <location>
        <begin position="107"/>
        <end position="133"/>
    </location>
</feature>
<feature type="compositionally biased region" description="Low complexity" evidence="1">
    <location>
        <begin position="123"/>
        <end position="133"/>
    </location>
</feature>
<keyword evidence="3" id="KW-1185">Reference proteome</keyword>
<reference evidence="2" key="1">
    <citation type="submission" date="2023-10" db="EMBL/GenBank/DDBJ databases">
        <authorList>
            <person name="Domelevo Entfellner J.-B."/>
        </authorList>
    </citation>
    <scope>NUCLEOTIDE SEQUENCE</scope>
</reference>
<name>A0AA86SA23_9FABA</name>
<protein>
    <submittedName>
        <fullName evidence="2">Uncharacterized protein</fullName>
    </submittedName>
</protein>
<organism evidence="2 3">
    <name type="scientific">Sphenostylis stenocarpa</name>
    <dbReference type="NCBI Taxonomy" id="92480"/>
    <lineage>
        <taxon>Eukaryota</taxon>
        <taxon>Viridiplantae</taxon>
        <taxon>Streptophyta</taxon>
        <taxon>Embryophyta</taxon>
        <taxon>Tracheophyta</taxon>
        <taxon>Spermatophyta</taxon>
        <taxon>Magnoliopsida</taxon>
        <taxon>eudicotyledons</taxon>
        <taxon>Gunneridae</taxon>
        <taxon>Pentapetalae</taxon>
        <taxon>rosids</taxon>
        <taxon>fabids</taxon>
        <taxon>Fabales</taxon>
        <taxon>Fabaceae</taxon>
        <taxon>Papilionoideae</taxon>
        <taxon>50 kb inversion clade</taxon>
        <taxon>NPAAA clade</taxon>
        <taxon>indigoferoid/millettioid clade</taxon>
        <taxon>Phaseoleae</taxon>
        <taxon>Sphenostylis</taxon>
    </lineage>
</organism>
<dbReference type="Proteomes" id="UP001189624">
    <property type="component" value="Chromosome 4"/>
</dbReference>
<evidence type="ECO:0000313" key="3">
    <source>
        <dbReference type="Proteomes" id="UP001189624"/>
    </source>
</evidence>
<accession>A0AA86SA23</accession>
<evidence type="ECO:0000256" key="1">
    <source>
        <dbReference type="SAM" id="MobiDB-lite"/>
    </source>
</evidence>